<feature type="transmembrane region" description="Helical" evidence="1">
    <location>
        <begin position="29"/>
        <end position="46"/>
    </location>
</feature>
<reference evidence="3" key="1">
    <citation type="submission" date="2018-12" db="EMBL/GenBank/DDBJ databases">
        <title>Complete genome sequence of Roseovarius sp. MME-070.</title>
        <authorList>
            <person name="Nam Y.-D."/>
            <person name="Kang J."/>
            <person name="Chung W.-H."/>
            <person name="Park Y.S."/>
        </authorList>
    </citation>
    <scope>NUCLEOTIDE SEQUENCE [LARGE SCALE GENOMIC DNA]</scope>
    <source>
        <strain evidence="3">MME-070</strain>
    </source>
</reference>
<feature type="transmembrane region" description="Helical" evidence="1">
    <location>
        <begin position="52"/>
        <end position="72"/>
    </location>
</feature>
<dbReference type="EMBL" id="CP034348">
    <property type="protein sequence ID" value="QGX97717.1"/>
    <property type="molecule type" value="Genomic_DNA"/>
</dbReference>
<organism evidence="2 3">
    <name type="scientific">Roseovarius faecimaris</name>
    <dbReference type="NCBI Taxonomy" id="2494550"/>
    <lineage>
        <taxon>Bacteria</taxon>
        <taxon>Pseudomonadati</taxon>
        <taxon>Pseudomonadota</taxon>
        <taxon>Alphaproteobacteria</taxon>
        <taxon>Rhodobacterales</taxon>
        <taxon>Roseobacteraceae</taxon>
        <taxon>Roseovarius</taxon>
    </lineage>
</organism>
<sequence length="165" mass="18631">MPYTWYNSSTDTQTKRLELWPYRSLPRKGFAAAILGAFALGTIPLYGLLGTVLIWGLLPFLLLAVAGLWWALEHSYKTARLHEELTIDPERLHLRRVNPRGDVQEWDCNSYWARVSIHPKGGPVDHYITLGGAGREVEIGAFLSEPERKVLYSELQDALRAAKSA</sequence>
<dbReference type="Proteomes" id="UP000428330">
    <property type="component" value="Chromosome"/>
</dbReference>
<dbReference type="InterPro" id="IPR019253">
    <property type="entry name" value="DUF2244_TM"/>
</dbReference>
<proteinExistence type="predicted"/>
<evidence type="ECO:0000313" key="2">
    <source>
        <dbReference type="EMBL" id="QGX97717.1"/>
    </source>
</evidence>
<dbReference type="Pfam" id="PF10003">
    <property type="entry name" value="DUF2244"/>
    <property type="match status" value="1"/>
</dbReference>
<keyword evidence="1" id="KW-0812">Transmembrane</keyword>
<keyword evidence="1" id="KW-1133">Transmembrane helix</keyword>
<dbReference type="OrthoDB" id="9808190at2"/>
<dbReference type="RefSeq" id="WP_157706351.1">
    <property type="nucleotide sequence ID" value="NZ_CP034348.1"/>
</dbReference>
<dbReference type="AlphaFoldDB" id="A0A6I6IQF4"/>
<accession>A0A6I6IQF4</accession>
<keyword evidence="3" id="KW-1185">Reference proteome</keyword>
<gene>
    <name evidence="2" type="ORF">EI983_05250</name>
</gene>
<evidence type="ECO:0000256" key="1">
    <source>
        <dbReference type="SAM" id="Phobius"/>
    </source>
</evidence>
<dbReference type="KEGG" id="rom:EI983_05250"/>
<protein>
    <submittedName>
        <fullName evidence="2">DUF2244 domain-containing protein</fullName>
    </submittedName>
</protein>
<keyword evidence="1" id="KW-0472">Membrane</keyword>
<evidence type="ECO:0000313" key="3">
    <source>
        <dbReference type="Proteomes" id="UP000428330"/>
    </source>
</evidence>
<name>A0A6I6IQF4_9RHOB</name>